<dbReference type="PROSITE" id="PS50022">
    <property type="entry name" value="FA58C_3"/>
    <property type="match status" value="2"/>
</dbReference>
<evidence type="ECO:0000313" key="4">
    <source>
        <dbReference type="Proteomes" id="UP001054945"/>
    </source>
</evidence>
<gene>
    <name evidence="3" type="primary">EDIL3</name>
    <name evidence="3" type="ORF">CEXT_399351</name>
</gene>
<protein>
    <submittedName>
        <fullName evidence="3">EGF-like repeat and discoidin I-like domain-containing protein 3</fullName>
    </submittedName>
</protein>
<dbReference type="EMBL" id="BPLR01015552">
    <property type="protein sequence ID" value="GIY76924.1"/>
    <property type="molecule type" value="Genomic_DNA"/>
</dbReference>
<evidence type="ECO:0000313" key="3">
    <source>
        <dbReference type="EMBL" id="GIY76924.1"/>
    </source>
</evidence>
<feature type="domain" description="F5/8 type C" evidence="2">
    <location>
        <begin position="1"/>
        <end position="144"/>
    </location>
</feature>
<proteinExistence type="predicted"/>
<dbReference type="AlphaFoldDB" id="A0AAV4W4X7"/>
<dbReference type="Proteomes" id="UP001054945">
    <property type="component" value="Unassembled WGS sequence"/>
</dbReference>
<dbReference type="Gene3D" id="2.60.120.260">
    <property type="entry name" value="Galactose-binding domain-like"/>
    <property type="match status" value="2"/>
</dbReference>
<feature type="region of interest" description="Disordered" evidence="1">
    <location>
        <begin position="173"/>
        <end position="192"/>
    </location>
</feature>
<feature type="compositionally biased region" description="Polar residues" evidence="1">
    <location>
        <begin position="182"/>
        <end position="191"/>
    </location>
</feature>
<dbReference type="CDD" id="cd00057">
    <property type="entry name" value="FA58C"/>
    <property type="match status" value="1"/>
</dbReference>
<evidence type="ECO:0000256" key="1">
    <source>
        <dbReference type="SAM" id="MobiDB-lite"/>
    </source>
</evidence>
<organism evidence="3 4">
    <name type="scientific">Caerostris extrusa</name>
    <name type="common">Bark spider</name>
    <name type="synonym">Caerostris bankana</name>
    <dbReference type="NCBI Taxonomy" id="172846"/>
    <lineage>
        <taxon>Eukaryota</taxon>
        <taxon>Metazoa</taxon>
        <taxon>Ecdysozoa</taxon>
        <taxon>Arthropoda</taxon>
        <taxon>Chelicerata</taxon>
        <taxon>Arachnida</taxon>
        <taxon>Araneae</taxon>
        <taxon>Araneomorphae</taxon>
        <taxon>Entelegynae</taxon>
        <taxon>Araneoidea</taxon>
        <taxon>Araneidae</taxon>
        <taxon>Caerostris</taxon>
    </lineage>
</organism>
<comment type="caution">
    <text evidence="3">The sequence shown here is derived from an EMBL/GenBank/DDBJ whole genome shotgun (WGS) entry which is preliminary data.</text>
</comment>
<dbReference type="SMART" id="SM00231">
    <property type="entry name" value="FA58C"/>
    <property type="match status" value="1"/>
</dbReference>
<dbReference type="PANTHER" id="PTHR24543">
    <property type="entry name" value="MULTICOPPER OXIDASE-RELATED"/>
    <property type="match status" value="1"/>
</dbReference>
<accession>A0AAV4W4X7</accession>
<reference evidence="3 4" key="1">
    <citation type="submission" date="2021-06" db="EMBL/GenBank/DDBJ databases">
        <title>Caerostris extrusa draft genome.</title>
        <authorList>
            <person name="Kono N."/>
            <person name="Arakawa K."/>
        </authorList>
    </citation>
    <scope>NUCLEOTIDE SEQUENCE [LARGE SCALE GENOMIC DNA]</scope>
</reference>
<dbReference type="SUPFAM" id="SSF49785">
    <property type="entry name" value="Galactose-binding domain-like"/>
    <property type="match status" value="2"/>
</dbReference>
<sequence>MGLENGALMDSQLSASSSYSSMSTPENVRLGSDSVWSAAYSDDKQYLQIDFLDEANVTGIITKGREDEPQWVTAYTVSYSNDGIIWNKIKDEDDEDSLKEFAANYDSFSAVSNELPATIRTRFLRIHPTKWKDWISMQIEILGCYRPLPCRDPMGIDEGVILNYQLTSSSELSKSKAAPQGRLSSLSSWTPSKDDKRQFLQVDLLEPVKVTGIITKGDPEIQQWVKSYNVAYSNDSIDWKKAQKMCTEKLRNSMATVIKTLL</sequence>
<dbReference type="Pfam" id="PF00754">
    <property type="entry name" value="F5_F8_type_C"/>
    <property type="match status" value="2"/>
</dbReference>
<dbReference type="InterPro" id="IPR008979">
    <property type="entry name" value="Galactose-bd-like_sf"/>
</dbReference>
<dbReference type="PANTHER" id="PTHR24543:SF325">
    <property type="entry name" value="F5_8 TYPE C DOMAIN-CONTAINING PROTEIN"/>
    <property type="match status" value="1"/>
</dbReference>
<keyword evidence="4" id="KW-1185">Reference proteome</keyword>
<evidence type="ECO:0000259" key="2">
    <source>
        <dbReference type="PROSITE" id="PS50022"/>
    </source>
</evidence>
<dbReference type="PROSITE" id="PS01285">
    <property type="entry name" value="FA58C_1"/>
    <property type="match status" value="1"/>
</dbReference>
<name>A0AAV4W4X7_CAEEX</name>
<feature type="domain" description="F5/8 type C" evidence="2">
    <location>
        <begin position="150"/>
        <end position="262"/>
    </location>
</feature>
<dbReference type="InterPro" id="IPR000421">
    <property type="entry name" value="FA58C"/>
</dbReference>
<dbReference type="FunFam" id="2.60.120.260:FF:000016">
    <property type="entry name" value="Contactin-associated protein-like 4 isoform 1"/>
    <property type="match status" value="1"/>
</dbReference>